<feature type="region of interest" description="Disordered" evidence="1">
    <location>
        <begin position="1"/>
        <end position="22"/>
    </location>
</feature>
<dbReference type="InterPro" id="IPR014752">
    <property type="entry name" value="Arrestin-like_C"/>
</dbReference>
<sequence>MALTLSTTQSLTPQTPPAETKAPKTIYDISISLRNDGPDGISNHTYHPEDLISGSIHAQYVNAVELVHVAVTLEGTMRTWVDHEYYASAARYDFLKQSQNIPRSERIPQQDANERRCIMPFKFRIAPQCLPNQDLSPHLSGLPPSFKAGPTSRDQHGNQCMQPLIEYCIAVTIFYRSGTGPRLRQIRRSRTIDFSPLTEPEPPISVEDFPGEFKLTSTEEARKGLFRTVCGDVTVSSSEFRPLPMFYDGKPGHTQGMVTLTLATLRLTNAEIQPPRWTCEVQMALIRRTFYTTMPIREVACSRLLKKNKYLRLRKETIYETTWSVDPLWWEHTHTRPDAPGIVSEATIPMPVRPPTQLIPTFATPLATVRYAVRVDIRIAQVTHPPLVIEVPLQVYHSRRIHGDGNGFRDSVSTVGPVDSAVCRLKSPMSYAMLTSLQATSILLFVRTYDTQ</sequence>
<dbReference type="EMBL" id="CP134187">
    <property type="protein sequence ID" value="WPB01952.1"/>
    <property type="molecule type" value="Genomic_DNA"/>
</dbReference>
<evidence type="ECO:0000256" key="1">
    <source>
        <dbReference type="SAM" id="MobiDB-lite"/>
    </source>
</evidence>
<proteinExistence type="predicted"/>
<evidence type="ECO:0000313" key="3">
    <source>
        <dbReference type="Proteomes" id="UP001302367"/>
    </source>
</evidence>
<dbReference type="Gene3D" id="2.60.40.640">
    <property type="match status" value="1"/>
</dbReference>
<dbReference type="RefSeq" id="XP_065458878.1">
    <property type="nucleotide sequence ID" value="XM_065602806.1"/>
</dbReference>
<organism evidence="2 3">
    <name type="scientific">Cercospora beticola</name>
    <name type="common">Sugarbeet leaf spot fungus</name>
    <dbReference type="NCBI Taxonomy" id="122368"/>
    <lineage>
        <taxon>Eukaryota</taxon>
        <taxon>Fungi</taxon>
        <taxon>Dikarya</taxon>
        <taxon>Ascomycota</taxon>
        <taxon>Pezizomycotina</taxon>
        <taxon>Dothideomycetes</taxon>
        <taxon>Dothideomycetidae</taxon>
        <taxon>Mycosphaerellales</taxon>
        <taxon>Mycosphaerellaceae</taxon>
        <taxon>Cercospora</taxon>
    </lineage>
</organism>
<evidence type="ECO:0000313" key="2">
    <source>
        <dbReference type="EMBL" id="WPB01952.1"/>
    </source>
</evidence>
<keyword evidence="3" id="KW-1185">Reference proteome</keyword>
<reference evidence="2 3" key="1">
    <citation type="submission" date="2023-09" db="EMBL/GenBank/DDBJ databases">
        <title>Complete-Gapless Cercospora beticola genome.</title>
        <authorList>
            <person name="Wyatt N.A."/>
            <person name="Spanner R.E."/>
            <person name="Bolton M.D."/>
        </authorList>
    </citation>
    <scope>NUCLEOTIDE SEQUENCE [LARGE SCALE GENOMIC DNA]</scope>
    <source>
        <strain evidence="2">Cb09-40</strain>
    </source>
</reference>
<evidence type="ECO:0008006" key="4">
    <source>
        <dbReference type="Google" id="ProtNLM"/>
    </source>
</evidence>
<protein>
    <recommendedName>
        <fullName evidence="4">Arrestin-like N-terminal domain-containing protein</fullName>
    </recommendedName>
</protein>
<feature type="compositionally biased region" description="Low complexity" evidence="1">
    <location>
        <begin position="1"/>
        <end position="13"/>
    </location>
</feature>
<name>A0ABZ0NR67_CERBT</name>
<dbReference type="GeneID" id="90644274"/>
<accession>A0ABZ0NR67</accession>
<dbReference type="Proteomes" id="UP001302367">
    <property type="component" value="Chromosome 4"/>
</dbReference>
<gene>
    <name evidence="2" type="ORF">RHO25_006585</name>
</gene>